<feature type="domain" description="HTH luxR-type" evidence="1">
    <location>
        <begin position="138"/>
        <end position="203"/>
    </location>
</feature>
<dbReference type="SUPFAM" id="SSF52172">
    <property type="entry name" value="CheY-like"/>
    <property type="match status" value="1"/>
</dbReference>
<evidence type="ECO:0000313" key="3">
    <source>
        <dbReference type="Proteomes" id="UP000316095"/>
    </source>
</evidence>
<dbReference type="Gene3D" id="3.40.50.2300">
    <property type="match status" value="1"/>
</dbReference>
<dbReference type="Pfam" id="PF00196">
    <property type="entry name" value="GerE"/>
    <property type="match status" value="1"/>
</dbReference>
<reference evidence="2 3" key="1">
    <citation type="submission" date="2019-02" db="EMBL/GenBank/DDBJ databases">
        <title>Deep-cultivation of Planctomycetes and their phenomic and genomic characterization uncovers novel biology.</title>
        <authorList>
            <person name="Wiegand S."/>
            <person name="Jogler M."/>
            <person name="Boedeker C."/>
            <person name="Pinto D."/>
            <person name="Vollmers J."/>
            <person name="Rivas-Marin E."/>
            <person name="Kohn T."/>
            <person name="Peeters S.H."/>
            <person name="Heuer A."/>
            <person name="Rast P."/>
            <person name="Oberbeckmann S."/>
            <person name="Bunk B."/>
            <person name="Jeske O."/>
            <person name="Meyerdierks A."/>
            <person name="Storesund J.E."/>
            <person name="Kallscheuer N."/>
            <person name="Luecker S."/>
            <person name="Lage O.M."/>
            <person name="Pohl T."/>
            <person name="Merkel B.J."/>
            <person name="Hornburger P."/>
            <person name="Mueller R.-W."/>
            <person name="Bruemmer F."/>
            <person name="Labrenz M."/>
            <person name="Spormann A.M."/>
            <person name="Op Den Camp H."/>
            <person name="Overmann J."/>
            <person name="Amann R."/>
            <person name="Jetten M.S.M."/>
            <person name="Mascher T."/>
            <person name="Medema M.H."/>
            <person name="Devos D.P."/>
            <person name="Kaster A.-K."/>
            <person name="Ovreas L."/>
            <person name="Rohde M."/>
            <person name="Galperin M.Y."/>
            <person name="Jogler C."/>
        </authorList>
    </citation>
    <scope>NUCLEOTIDE SEQUENCE [LARGE SCALE GENOMIC DNA]</scope>
    <source>
        <strain evidence="2 3">Pan54</strain>
    </source>
</reference>
<dbReference type="InterPro" id="IPR016032">
    <property type="entry name" value="Sig_transdc_resp-reg_C-effctor"/>
</dbReference>
<dbReference type="Gene3D" id="1.10.10.10">
    <property type="entry name" value="Winged helix-like DNA-binding domain superfamily/Winged helix DNA-binding domain"/>
    <property type="match status" value="1"/>
</dbReference>
<dbReference type="Proteomes" id="UP000316095">
    <property type="component" value="Unassembled WGS sequence"/>
</dbReference>
<evidence type="ECO:0000313" key="2">
    <source>
        <dbReference type="EMBL" id="TWT60257.1"/>
    </source>
</evidence>
<organism evidence="2 3">
    <name type="scientific">Rubinisphaera italica</name>
    <dbReference type="NCBI Taxonomy" id="2527969"/>
    <lineage>
        <taxon>Bacteria</taxon>
        <taxon>Pseudomonadati</taxon>
        <taxon>Planctomycetota</taxon>
        <taxon>Planctomycetia</taxon>
        <taxon>Planctomycetales</taxon>
        <taxon>Planctomycetaceae</taxon>
        <taxon>Rubinisphaera</taxon>
    </lineage>
</organism>
<proteinExistence type="predicted"/>
<accession>A0A5C5XAS0</accession>
<gene>
    <name evidence="2" type="primary">fixJ</name>
    <name evidence="2" type="ORF">Pan54_09710</name>
</gene>
<dbReference type="PRINTS" id="PR00038">
    <property type="entry name" value="HTHLUXR"/>
</dbReference>
<dbReference type="PROSITE" id="PS50043">
    <property type="entry name" value="HTH_LUXR_2"/>
    <property type="match status" value="1"/>
</dbReference>
<dbReference type="InterPro" id="IPR036388">
    <property type="entry name" value="WH-like_DNA-bd_sf"/>
</dbReference>
<protein>
    <submittedName>
        <fullName evidence="2">Transcriptional regulatory protein FixJ</fullName>
    </submittedName>
</protein>
<dbReference type="InterPro" id="IPR011006">
    <property type="entry name" value="CheY-like_superfamily"/>
</dbReference>
<comment type="caution">
    <text evidence="2">The sequence shown here is derived from an EMBL/GenBank/DDBJ whole genome shotgun (WGS) entry which is preliminary data.</text>
</comment>
<dbReference type="InterPro" id="IPR000792">
    <property type="entry name" value="Tscrpt_reg_LuxR_C"/>
</dbReference>
<keyword evidence="3" id="KW-1185">Reference proteome</keyword>
<dbReference type="RefSeq" id="WP_165441586.1">
    <property type="nucleotide sequence ID" value="NZ_SJPG01000001.1"/>
</dbReference>
<dbReference type="SUPFAM" id="SSF46894">
    <property type="entry name" value="C-terminal effector domain of the bipartite response regulators"/>
    <property type="match status" value="1"/>
</dbReference>
<dbReference type="GO" id="GO:0003677">
    <property type="term" value="F:DNA binding"/>
    <property type="evidence" value="ECO:0007669"/>
    <property type="project" value="InterPro"/>
</dbReference>
<dbReference type="EMBL" id="SJPG01000001">
    <property type="protein sequence ID" value="TWT60257.1"/>
    <property type="molecule type" value="Genomic_DNA"/>
</dbReference>
<dbReference type="SMART" id="SM00421">
    <property type="entry name" value="HTH_LUXR"/>
    <property type="match status" value="1"/>
</dbReference>
<dbReference type="GO" id="GO:0006355">
    <property type="term" value="P:regulation of DNA-templated transcription"/>
    <property type="evidence" value="ECO:0007669"/>
    <property type="project" value="InterPro"/>
</dbReference>
<name>A0A5C5XAS0_9PLAN</name>
<dbReference type="AlphaFoldDB" id="A0A5C5XAS0"/>
<evidence type="ECO:0000259" key="1">
    <source>
        <dbReference type="PROSITE" id="PS50043"/>
    </source>
</evidence>
<sequence length="212" mass="24005">MGARAIATVYAINCSGDFSSAENEILEKQGYHIQMHSSVESLLREIIVEEPGCVLVCSKQNKELIFQLIREFKKRKILQQIVFVAEEIGIELAVEVIREGAYAVVELPCSNVILLNTVRETIAKSAAELSKRKELLELMRKFRSLTDDELGILEALVNGEGNKQMAHRLDVSSRTIDRRKRALFEKLKVDSLADLLLSYIRWSQVDKISQSL</sequence>